<feature type="coiled-coil region" evidence="1">
    <location>
        <begin position="87"/>
        <end position="142"/>
    </location>
</feature>
<dbReference type="AlphaFoldDB" id="A0A6G0WI33"/>
<evidence type="ECO:0000256" key="1">
    <source>
        <dbReference type="SAM" id="Coils"/>
    </source>
</evidence>
<dbReference type="Proteomes" id="UP000481153">
    <property type="component" value="Unassembled WGS sequence"/>
</dbReference>
<proteinExistence type="predicted"/>
<protein>
    <submittedName>
        <fullName evidence="3">Uncharacterized protein</fullName>
    </submittedName>
</protein>
<comment type="caution">
    <text evidence="3">The sequence shown here is derived from an EMBL/GenBank/DDBJ whole genome shotgun (WGS) entry which is preliminary data.</text>
</comment>
<keyword evidence="1" id="KW-0175">Coiled coil</keyword>
<dbReference type="EMBL" id="VJMJ01000205">
    <property type="protein sequence ID" value="KAF0726862.1"/>
    <property type="molecule type" value="Genomic_DNA"/>
</dbReference>
<sequence length="418" mass="48065">MLNAGKSKVKGKAKIQAQSNCNGRGKVQDKANGNVKVPAEDKGKAKVKAPLEVNETTSGLSVNDLAVRPRYSRDTGKQLDMTTGQLIKVMRKQVELLEAELLRRKQETDPYYLALVLAKIEILDFEEKNKELRTMLENREKLKGWLAAWVNSYIVRKGGPNYMELTLLQDDEGRRRGSVYMTNRSHIMSQMAYPYKPFGNSIEDNTEVKIHRGEDEHGVCIMAYENYVHFTVEGNYENVAKTWRFDYTESTTLYTVLMVEKMDEDILYSIQEHNELKLKRISVSGVFPGYPGQDRITITHAGIAVDERFPFGDGETRVNGFQWTIFEHITDRLTLVRWSLLVFPPVNAQGQLSLHETARSLRCPVNRFDSEEAIIERIRNIGELGLNKLRDQFRERCKRFVLEAPTMGSRDQLFEEDE</sequence>
<evidence type="ECO:0000313" key="3">
    <source>
        <dbReference type="EMBL" id="KAF0726862.1"/>
    </source>
</evidence>
<gene>
    <name evidence="3" type="ORF">Ae201684_015004</name>
</gene>
<evidence type="ECO:0000313" key="4">
    <source>
        <dbReference type="Proteomes" id="UP000481153"/>
    </source>
</evidence>
<reference evidence="3 4" key="1">
    <citation type="submission" date="2019-07" db="EMBL/GenBank/DDBJ databases">
        <title>Genomics analysis of Aphanomyces spp. identifies a new class of oomycete effector associated with host adaptation.</title>
        <authorList>
            <person name="Gaulin E."/>
        </authorList>
    </citation>
    <scope>NUCLEOTIDE SEQUENCE [LARGE SCALE GENOMIC DNA]</scope>
    <source>
        <strain evidence="3 4">ATCC 201684</strain>
    </source>
</reference>
<accession>A0A6G0WI33</accession>
<organism evidence="3 4">
    <name type="scientific">Aphanomyces euteiches</name>
    <dbReference type="NCBI Taxonomy" id="100861"/>
    <lineage>
        <taxon>Eukaryota</taxon>
        <taxon>Sar</taxon>
        <taxon>Stramenopiles</taxon>
        <taxon>Oomycota</taxon>
        <taxon>Saprolegniomycetes</taxon>
        <taxon>Saprolegniales</taxon>
        <taxon>Verrucalvaceae</taxon>
        <taxon>Aphanomyces</taxon>
    </lineage>
</organism>
<keyword evidence="4" id="KW-1185">Reference proteome</keyword>
<evidence type="ECO:0000256" key="2">
    <source>
        <dbReference type="SAM" id="MobiDB-lite"/>
    </source>
</evidence>
<dbReference type="VEuPathDB" id="FungiDB:AeMF1_014251"/>
<name>A0A6G0WI33_9STRA</name>
<feature type="region of interest" description="Disordered" evidence="2">
    <location>
        <begin position="1"/>
        <end position="43"/>
    </location>
</feature>